<accession>A0ABQ5GE77</accession>
<dbReference type="CDD" id="cd09272">
    <property type="entry name" value="RNase_HI_RT_Ty1"/>
    <property type="match status" value="1"/>
</dbReference>
<dbReference type="SUPFAM" id="SSF56672">
    <property type="entry name" value="DNA/RNA polymerases"/>
    <property type="match status" value="1"/>
</dbReference>
<dbReference type="InterPro" id="IPR026960">
    <property type="entry name" value="RVT-Znf"/>
</dbReference>
<dbReference type="Proteomes" id="UP001151760">
    <property type="component" value="Unassembled WGS sequence"/>
</dbReference>
<sequence>MKSGCFRVKDVRRLLDDMLLPKSDVPSRWVKQIPIKVNVLAWKISMDRLPTRVNLHRRGVQVSPISCPICCEALENLDHLLFCCDLAKDIARSICNWWGLVWNPVDSYRSWLSWFNLVQLQSSSKQVLEGVFYTSWWSIWSYRNHLLFSNSNLRKDGTDKSKIIRKQSKTNEHGHENQKSTKPKPERIEAIRLFLAYASFKDFIVYHMDVKSAFLYGKIEEEVYVCQPLGFEDLEVPDRVYKVEKALYGLHQAPRACNKPMENFKPLMKDEHAEDVDVQLYRSMIGSLMYLTSSRPNIMFDVCACARFQVIPKVSHLHAVKRIFRYLKGQPKLGLWYPKDSPFDLEAYTDSDYAGASLDRKSTTGVLWIQNQMLDYGYNFMNTKIFIDNESTICIVKNLVFHSKTKHIEIRHHFIRDSNEKKLIQMIKIHTDQNVADLLTKAFDVSRFQYLIASIGMLNL</sequence>
<dbReference type="EMBL" id="BQNB010018356">
    <property type="protein sequence ID" value="GJT73485.1"/>
    <property type="molecule type" value="Genomic_DNA"/>
</dbReference>
<keyword evidence="4" id="KW-1185">Reference proteome</keyword>
<dbReference type="Pfam" id="PF07727">
    <property type="entry name" value="RVT_2"/>
    <property type="match status" value="1"/>
</dbReference>
<evidence type="ECO:0000313" key="4">
    <source>
        <dbReference type="Proteomes" id="UP001151760"/>
    </source>
</evidence>
<feature type="domain" description="Reverse transcriptase zinc-binding" evidence="2">
    <location>
        <begin position="26"/>
        <end position="89"/>
    </location>
</feature>
<organism evidence="3 4">
    <name type="scientific">Tanacetum coccineum</name>
    <dbReference type="NCBI Taxonomy" id="301880"/>
    <lineage>
        <taxon>Eukaryota</taxon>
        <taxon>Viridiplantae</taxon>
        <taxon>Streptophyta</taxon>
        <taxon>Embryophyta</taxon>
        <taxon>Tracheophyta</taxon>
        <taxon>Spermatophyta</taxon>
        <taxon>Magnoliopsida</taxon>
        <taxon>eudicotyledons</taxon>
        <taxon>Gunneridae</taxon>
        <taxon>Pentapetalae</taxon>
        <taxon>asterids</taxon>
        <taxon>campanulids</taxon>
        <taxon>Asterales</taxon>
        <taxon>Asteraceae</taxon>
        <taxon>Asteroideae</taxon>
        <taxon>Anthemideae</taxon>
        <taxon>Anthemidinae</taxon>
        <taxon>Tanacetum</taxon>
    </lineage>
</organism>
<reference evidence="3" key="2">
    <citation type="submission" date="2022-01" db="EMBL/GenBank/DDBJ databases">
        <authorList>
            <person name="Yamashiro T."/>
            <person name="Shiraishi A."/>
            <person name="Satake H."/>
            <person name="Nakayama K."/>
        </authorList>
    </citation>
    <scope>NUCLEOTIDE SEQUENCE</scope>
</reference>
<gene>
    <name evidence="3" type="ORF">Tco_1032771</name>
</gene>
<evidence type="ECO:0000313" key="3">
    <source>
        <dbReference type="EMBL" id="GJT73485.1"/>
    </source>
</evidence>
<dbReference type="GO" id="GO:0003964">
    <property type="term" value="F:RNA-directed DNA polymerase activity"/>
    <property type="evidence" value="ECO:0007669"/>
    <property type="project" value="UniProtKB-KW"/>
</dbReference>
<keyword evidence="3" id="KW-0808">Transferase</keyword>
<dbReference type="InterPro" id="IPR013103">
    <property type="entry name" value="RVT_2"/>
</dbReference>
<feature type="domain" description="Reverse transcriptase Ty1/copia-type" evidence="1">
    <location>
        <begin position="154"/>
        <end position="264"/>
    </location>
</feature>
<comment type="caution">
    <text evidence="3">The sequence shown here is derived from an EMBL/GenBank/DDBJ whole genome shotgun (WGS) entry which is preliminary data.</text>
</comment>
<dbReference type="InterPro" id="IPR043502">
    <property type="entry name" value="DNA/RNA_pol_sf"/>
</dbReference>
<dbReference type="PANTHER" id="PTHR11439">
    <property type="entry name" value="GAG-POL-RELATED RETROTRANSPOSON"/>
    <property type="match status" value="1"/>
</dbReference>
<keyword evidence="3" id="KW-0695">RNA-directed DNA polymerase</keyword>
<dbReference type="PANTHER" id="PTHR11439:SF495">
    <property type="entry name" value="REVERSE TRANSCRIPTASE, RNA-DEPENDENT DNA POLYMERASE-RELATED"/>
    <property type="match status" value="1"/>
</dbReference>
<name>A0ABQ5GE77_9ASTR</name>
<keyword evidence="3" id="KW-0548">Nucleotidyltransferase</keyword>
<dbReference type="Pfam" id="PF13966">
    <property type="entry name" value="zf-RVT"/>
    <property type="match status" value="1"/>
</dbReference>
<protein>
    <submittedName>
        <fullName evidence="3">Reverse transcriptase, RNA-dependent DNA polymerase</fullName>
    </submittedName>
</protein>
<evidence type="ECO:0000259" key="2">
    <source>
        <dbReference type="Pfam" id="PF13966"/>
    </source>
</evidence>
<reference evidence="3" key="1">
    <citation type="journal article" date="2022" name="Int. J. Mol. Sci.">
        <title>Draft Genome of Tanacetum Coccineum: Genomic Comparison of Closely Related Tanacetum-Family Plants.</title>
        <authorList>
            <person name="Yamashiro T."/>
            <person name="Shiraishi A."/>
            <person name="Nakayama K."/>
            <person name="Satake H."/>
        </authorList>
    </citation>
    <scope>NUCLEOTIDE SEQUENCE</scope>
</reference>
<evidence type="ECO:0000259" key="1">
    <source>
        <dbReference type="Pfam" id="PF07727"/>
    </source>
</evidence>
<proteinExistence type="predicted"/>